<dbReference type="PANTHER" id="PTHR46889">
    <property type="entry name" value="TRANSPOSASE INSF FOR INSERTION SEQUENCE IS3B-RELATED"/>
    <property type="match status" value="1"/>
</dbReference>
<dbReference type="KEGG" id="thao:NI17_017990"/>
<dbReference type="PANTHER" id="PTHR46889:SF4">
    <property type="entry name" value="TRANSPOSASE INSO FOR INSERTION SEQUENCE ELEMENT IS911B-RELATED"/>
    <property type="match status" value="1"/>
</dbReference>
<proteinExistence type="predicted"/>
<dbReference type="InterPro" id="IPR012337">
    <property type="entry name" value="RNaseH-like_sf"/>
</dbReference>
<dbReference type="EMBL" id="CP063196">
    <property type="protein sequence ID" value="UOE18675.1"/>
    <property type="molecule type" value="Genomic_DNA"/>
</dbReference>
<feature type="compositionally biased region" description="Low complexity" evidence="1">
    <location>
        <begin position="406"/>
        <end position="418"/>
    </location>
</feature>
<accession>A0AA97LVD3</accession>
<feature type="region of interest" description="Disordered" evidence="1">
    <location>
        <begin position="359"/>
        <end position="446"/>
    </location>
</feature>
<reference evidence="3" key="1">
    <citation type="submission" date="2020-10" db="EMBL/GenBank/DDBJ databases">
        <title>De novo genome project of the cellulose decomposer Thermobifida halotolerans type strain.</title>
        <authorList>
            <person name="Nagy I."/>
            <person name="Horvath B."/>
            <person name="Kukolya J."/>
            <person name="Nagy I."/>
            <person name="Orsini M."/>
        </authorList>
    </citation>
    <scope>NUCLEOTIDE SEQUENCE</scope>
    <source>
        <strain evidence="3">DSM 44931</strain>
    </source>
</reference>
<dbReference type="GO" id="GO:0015074">
    <property type="term" value="P:DNA integration"/>
    <property type="evidence" value="ECO:0007669"/>
    <property type="project" value="InterPro"/>
</dbReference>
<gene>
    <name evidence="3" type="ORF">NI17_017990</name>
</gene>
<name>A0AA97LVD3_9ACTN</name>
<organism evidence="3 4">
    <name type="scientific">Thermobifida halotolerans</name>
    <dbReference type="NCBI Taxonomy" id="483545"/>
    <lineage>
        <taxon>Bacteria</taxon>
        <taxon>Bacillati</taxon>
        <taxon>Actinomycetota</taxon>
        <taxon>Actinomycetes</taxon>
        <taxon>Streptosporangiales</taxon>
        <taxon>Nocardiopsidaceae</taxon>
        <taxon>Thermobifida</taxon>
    </lineage>
</organism>
<dbReference type="InterPro" id="IPR050900">
    <property type="entry name" value="Transposase_IS3/IS150/IS904"/>
</dbReference>
<sequence>MRCTAFVIDVFSRRVVGRQVSKSLRTDPALDTPEMAAGNREQHIGRSVDGLVHHSGRGVRYLAVRSTQRLAEARAVVSVESTGDSYDNALAEALHSLFKAEPVRNRGPWKNIDDLELAVAEYIDWFNHRRLHGEIGLVPPAESETDFYQHNPASVSVDALVPSLQKPGTKHLVADAEFGRHLGEPAPLQPGGADQLRLKAGDHARGHGRVQHLVGMAFCDRRADPRLHGLPLRLGPLHLGPAGAQRGPLCPAAQVPGQPRVPQVDVAHRLHEPQQCRRLDLGHSLGVQAPRRPAGHRPQPRHAQPDRAHHPVGRDPGRADHPPPHLIAQPLLGGARHQHVADFHQSVAAVLQPVETAAVHAQHIGHQPQELPLGHPQRSSTEPHHRPPWSNIQKRTPTREGGPANTRRAAGSRTAGRPRSGRCHSVGTGEGKRGQERHRRSPRQRD</sequence>
<dbReference type="Pfam" id="PF13683">
    <property type="entry name" value="rve_3"/>
    <property type="match status" value="1"/>
</dbReference>
<evidence type="ECO:0000313" key="4">
    <source>
        <dbReference type="Proteomes" id="UP000265719"/>
    </source>
</evidence>
<feature type="region of interest" description="Disordered" evidence="1">
    <location>
        <begin position="287"/>
        <end position="329"/>
    </location>
</feature>
<dbReference type="InterPro" id="IPR001584">
    <property type="entry name" value="Integrase_cat-core"/>
</dbReference>
<dbReference type="AlphaFoldDB" id="A0AA97LVD3"/>
<feature type="domain" description="Integrase catalytic" evidence="2">
    <location>
        <begin position="79"/>
        <end position="140"/>
    </location>
</feature>
<feature type="compositionally biased region" description="Basic residues" evidence="1">
    <location>
        <begin position="435"/>
        <end position="446"/>
    </location>
</feature>
<feature type="compositionally biased region" description="Basic and acidic residues" evidence="1">
    <location>
        <begin position="303"/>
        <end position="323"/>
    </location>
</feature>
<keyword evidence="4" id="KW-1185">Reference proteome</keyword>
<evidence type="ECO:0000313" key="3">
    <source>
        <dbReference type="EMBL" id="UOE18675.1"/>
    </source>
</evidence>
<evidence type="ECO:0000259" key="2">
    <source>
        <dbReference type="Pfam" id="PF13683"/>
    </source>
</evidence>
<evidence type="ECO:0000256" key="1">
    <source>
        <dbReference type="SAM" id="MobiDB-lite"/>
    </source>
</evidence>
<protein>
    <submittedName>
        <fullName evidence="3">Transposase</fullName>
    </submittedName>
</protein>
<dbReference type="SUPFAM" id="SSF53098">
    <property type="entry name" value="Ribonuclease H-like"/>
    <property type="match status" value="1"/>
</dbReference>
<dbReference type="Proteomes" id="UP000265719">
    <property type="component" value="Chromosome"/>
</dbReference>